<dbReference type="Proteomes" id="UP000192491">
    <property type="component" value="Unassembled WGS sequence"/>
</dbReference>
<reference evidence="1 2" key="1">
    <citation type="submission" date="2017-01" db="EMBL/GenBank/DDBJ databases">
        <title>Novel large sulfur bacteria in the metagenomes of groundwater-fed chemosynthetic microbial mats in the Lake Huron basin.</title>
        <authorList>
            <person name="Sharrar A.M."/>
            <person name="Flood B.E."/>
            <person name="Bailey J.V."/>
            <person name="Jones D.S."/>
            <person name="Biddanda B."/>
            <person name="Ruberg S.A."/>
            <person name="Marcus D.N."/>
            <person name="Dick G.J."/>
        </authorList>
    </citation>
    <scope>NUCLEOTIDE SEQUENCE [LARGE SCALE GENOMIC DNA]</scope>
    <source>
        <strain evidence="1">A8</strain>
    </source>
</reference>
<dbReference type="AlphaFoldDB" id="A0A1Y1Q863"/>
<accession>A0A1Y1Q863</accession>
<dbReference type="EMBL" id="MTEJ01000710">
    <property type="protein sequence ID" value="OQW99170.1"/>
    <property type="molecule type" value="Genomic_DNA"/>
</dbReference>
<evidence type="ECO:0000313" key="2">
    <source>
        <dbReference type="Proteomes" id="UP000192491"/>
    </source>
</evidence>
<gene>
    <name evidence="1" type="ORF">BWK73_50955</name>
</gene>
<name>A0A1Y1Q863_9GAMM</name>
<evidence type="ECO:0000313" key="1">
    <source>
        <dbReference type="EMBL" id="OQW99170.1"/>
    </source>
</evidence>
<organism evidence="1 2">
    <name type="scientific">Thiothrix lacustris</name>
    <dbReference type="NCBI Taxonomy" id="525917"/>
    <lineage>
        <taxon>Bacteria</taxon>
        <taxon>Pseudomonadati</taxon>
        <taxon>Pseudomonadota</taxon>
        <taxon>Gammaproteobacteria</taxon>
        <taxon>Thiotrichales</taxon>
        <taxon>Thiotrichaceae</taxon>
        <taxon>Thiothrix</taxon>
    </lineage>
</organism>
<sequence length="95" mass="10860">MRLKDVATIRLDFAAADFWLVRRGSLETIGQPTKTFSPYHIGIRVEQTGLILPDYLYYVFMNFHQVGQWQPLAIGTLALVHIRTEDVRNIALLTG</sequence>
<comment type="caution">
    <text evidence="1">The sequence shown here is derived from an EMBL/GenBank/DDBJ whole genome shotgun (WGS) entry which is preliminary data.</text>
</comment>
<proteinExistence type="predicted"/>
<protein>
    <submittedName>
        <fullName evidence="1">Uncharacterized protein</fullName>
    </submittedName>
</protein>